<dbReference type="Gene3D" id="3.80.10.10">
    <property type="entry name" value="Ribonuclease Inhibitor"/>
    <property type="match status" value="1"/>
</dbReference>
<dbReference type="EMBL" id="OZ075131">
    <property type="protein sequence ID" value="CAL4980113.1"/>
    <property type="molecule type" value="Genomic_DNA"/>
</dbReference>
<evidence type="ECO:0000259" key="9">
    <source>
        <dbReference type="Pfam" id="PF18052"/>
    </source>
</evidence>
<keyword evidence="6 7" id="KW-0175">Coiled coil</keyword>
<dbReference type="InterPro" id="IPR027417">
    <property type="entry name" value="P-loop_NTPase"/>
</dbReference>
<keyword evidence="5" id="KW-0611">Plant defense</keyword>
<dbReference type="Pfam" id="PF00931">
    <property type="entry name" value="NB-ARC"/>
    <property type="match status" value="1"/>
</dbReference>
<dbReference type="Gene3D" id="3.40.50.300">
    <property type="entry name" value="P-loop containing nucleotide triphosphate hydrolases"/>
    <property type="match status" value="1"/>
</dbReference>
<gene>
    <name evidence="12" type="ORF">URODEC1_LOCUS55515</name>
</gene>
<accession>A0ABC9APK6</accession>
<dbReference type="PANTHER" id="PTHR23155">
    <property type="entry name" value="DISEASE RESISTANCE PROTEIN RP"/>
    <property type="match status" value="1"/>
</dbReference>
<dbReference type="FunFam" id="1.10.10.10:FF:000322">
    <property type="entry name" value="Probable disease resistance protein At1g63360"/>
    <property type="match status" value="1"/>
</dbReference>
<dbReference type="InterPro" id="IPR002182">
    <property type="entry name" value="NB-ARC"/>
</dbReference>
<evidence type="ECO:0000256" key="5">
    <source>
        <dbReference type="ARBA" id="ARBA00022821"/>
    </source>
</evidence>
<keyword evidence="2" id="KW-0433">Leucine-rich repeat</keyword>
<evidence type="ECO:0000256" key="6">
    <source>
        <dbReference type="ARBA" id="ARBA00023054"/>
    </source>
</evidence>
<dbReference type="Gene3D" id="1.20.5.4130">
    <property type="match status" value="1"/>
</dbReference>
<organism evidence="12 13">
    <name type="scientific">Urochloa decumbens</name>
    <dbReference type="NCBI Taxonomy" id="240449"/>
    <lineage>
        <taxon>Eukaryota</taxon>
        <taxon>Viridiplantae</taxon>
        <taxon>Streptophyta</taxon>
        <taxon>Embryophyta</taxon>
        <taxon>Tracheophyta</taxon>
        <taxon>Spermatophyta</taxon>
        <taxon>Magnoliopsida</taxon>
        <taxon>Liliopsida</taxon>
        <taxon>Poales</taxon>
        <taxon>Poaceae</taxon>
        <taxon>PACMAD clade</taxon>
        <taxon>Panicoideae</taxon>
        <taxon>Panicodae</taxon>
        <taxon>Paniceae</taxon>
        <taxon>Melinidinae</taxon>
        <taxon>Urochloa</taxon>
    </lineage>
</organism>
<evidence type="ECO:0000259" key="11">
    <source>
        <dbReference type="Pfam" id="PF23598"/>
    </source>
</evidence>
<evidence type="ECO:0000259" key="8">
    <source>
        <dbReference type="Pfam" id="PF00931"/>
    </source>
</evidence>
<evidence type="ECO:0000256" key="1">
    <source>
        <dbReference type="ARBA" id="ARBA00008894"/>
    </source>
</evidence>
<dbReference type="InterPro" id="IPR044974">
    <property type="entry name" value="Disease_R_plants"/>
</dbReference>
<dbReference type="SUPFAM" id="SSF52058">
    <property type="entry name" value="L domain-like"/>
    <property type="match status" value="1"/>
</dbReference>
<dbReference type="PRINTS" id="PR00364">
    <property type="entry name" value="DISEASERSIST"/>
</dbReference>
<evidence type="ECO:0000256" key="2">
    <source>
        <dbReference type="ARBA" id="ARBA00022614"/>
    </source>
</evidence>
<dbReference type="Pfam" id="PF23598">
    <property type="entry name" value="LRR_14"/>
    <property type="match status" value="1"/>
</dbReference>
<dbReference type="Pfam" id="PF18052">
    <property type="entry name" value="Rx_N"/>
    <property type="match status" value="1"/>
</dbReference>
<keyword evidence="13" id="KW-1185">Reference proteome</keyword>
<dbReference type="InterPro" id="IPR041118">
    <property type="entry name" value="Rx_N"/>
</dbReference>
<dbReference type="GO" id="GO:0042742">
    <property type="term" value="P:defense response to bacterium"/>
    <property type="evidence" value="ECO:0007669"/>
    <property type="project" value="UniProtKB-ARBA"/>
</dbReference>
<dbReference type="PANTHER" id="PTHR23155:SF1228">
    <property type="entry name" value="NB-ARC DOMAIN CONTAINING PROTEIN, EXPRESSED"/>
    <property type="match status" value="1"/>
</dbReference>
<keyword evidence="4" id="KW-0547">Nucleotide-binding</keyword>
<dbReference type="InterPro" id="IPR058922">
    <property type="entry name" value="WHD_DRP"/>
</dbReference>
<feature type="domain" description="Disease resistance R13L4/SHOC-2-like LRR" evidence="11">
    <location>
        <begin position="583"/>
        <end position="944"/>
    </location>
</feature>
<evidence type="ECO:0000259" key="10">
    <source>
        <dbReference type="Pfam" id="PF23559"/>
    </source>
</evidence>
<name>A0ABC9APK6_9POAL</name>
<evidence type="ECO:0000256" key="3">
    <source>
        <dbReference type="ARBA" id="ARBA00022737"/>
    </source>
</evidence>
<dbReference type="InterPro" id="IPR036388">
    <property type="entry name" value="WH-like_DNA-bd_sf"/>
</dbReference>
<reference evidence="12 13" key="2">
    <citation type="submission" date="2024-10" db="EMBL/GenBank/DDBJ databases">
        <authorList>
            <person name="Ryan C."/>
        </authorList>
    </citation>
    <scope>NUCLEOTIDE SEQUENCE [LARGE SCALE GENOMIC DNA]</scope>
</reference>
<dbReference type="CDD" id="cd14798">
    <property type="entry name" value="RX-CC_like"/>
    <property type="match status" value="1"/>
</dbReference>
<protein>
    <recommendedName>
        <fullName evidence="14">AAA+ ATPase domain-containing protein</fullName>
    </recommendedName>
</protein>
<dbReference type="GO" id="GO:0002758">
    <property type="term" value="P:innate immune response-activating signaling pathway"/>
    <property type="evidence" value="ECO:0007669"/>
    <property type="project" value="UniProtKB-ARBA"/>
</dbReference>
<dbReference type="InterPro" id="IPR032675">
    <property type="entry name" value="LRR_dom_sf"/>
</dbReference>
<evidence type="ECO:0000256" key="7">
    <source>
        <dbReference type="SAM" id="Coils"/>
    </source>
</evidence>
<feature type="domain" description="Disease resistance N-terminal" evidence="9">
    <location>
        <begin position="7"/>
        <end position="91"/>
    </location>
</feature>
<evidence type="ECO:0008006" key="14">
    <source>
        <dbReference type="Google" id="ProtNLM"/>
    </source>
</evidence>
<dbReference type="GO" id="GO:0009626">
    <property type="term" value="P:plant-type hypersensitive response"/>
    <property type="evidence" value="ECO:0007669"/>
    <property type="project" value="UniProtKB-ARBA"/>
</dbReference>
<dbReference type="InterPro" id="IPR055414">
    <property type="entry name" value="LRR_R13L4/SHOC2-like"/>
</dbReference>
<evidence type="ECO:0000313" key="13">
    <source>
        <dbReference type="Proteomes" id="UP001497457"/>
    </source>
</evidence>
<dbReference type="SUPFAM" id="SSF52540">
    <property type="entry name" value="P-loop containing nucleoside triphosphate hydrolases"/>
    <property type="match status" value="1"/>
</dbReference>
<feature type="domain" description="NB-ARC" evidence="8">
    <location>
        <begin position="197"/>
        <end position="357"/>
    </location>
</feature>
<feature type="domain" description="Disease resistance protein winged helix" evidence="10">
    <location>
        <begin position="455"/>
        <end position="527"/>
    </location>
</feature>
<dbReference type="InterPro" id="IPR038005">
    <property type="entry name" value="RX-like_CC"/>
</dbReference>
<dbReference type="AlphaFoldDB" id="A0ABC9APK6"/>
<sequence>MDLVTGAMGALPGKVLELLKEEYKLQSGVQEEVNFLSRELEVMHAALCKVAQVPPDKLDLPAKLWARDVREASYDMEDILDAFLVRVDGDPQPADTDRIQRRVSKQLAKLFGISKLKARHEIATAIVGIRKQLVDVAARHDRYRSDHLVANPPAAPASLDPRLKALYKSASHLFGIEEPREALIGMIMMMPQGKDPTANKIVSIVGSAGLGKTTLAKAAYDKINQKFDCCAFVPVGQNPVLKKVLKDILVDLTNDERKKYENDPDKKRYTGADLVQLEARDLIRELREFLERKRYFIVVDDIWDTEIWGYIEVAFTDSNNGSRIVTTSRNSEVSQKIGHQIYRINKLSDHNSRKLFYARISLGKRGDKGPDIDKLVEISDQILPKCHGVPLAIIAVASVLANKPRNEWPNVCKSIGFLVDGDNKNEEAMNMKKILSFSYYDLPCHLRTCMLYLSVFPEDHYVDKKMLIRRWIAEGLIPLPTEVGKGPFEVGEGYFHELVNRGLILPSHDRGHIVDGCRVHDLVLNLIRELSSQEDFVFVAESVEGLLSLPLAQLKVRRLTFANIWEKQHRSVKVNDIGEAQRRSFNAIYSNMLPSLDAFPHLRVLSLEYCSPKEGYLKPIGKLLHLRYLGLTGTPIKTLPKEIEKLKRLQTLILENTGIEELPESLVKLTELVCLRADKKTRVPDWMGKLTSLVELVMYPGADDKFFVKELGKLRNLRVLTAFMELQDEEQARDLLDSLSKHEQILDIRMWYMGEQPWEAIEVTEVGAGHVLNHRNLLSVLELTALTFATMPLWINHQSLPNLCKLTLHLKILAPEDLENLGRLECLETLSLFVSKIPLAYEGVVICREGGFPNLVSFSYCFGVRSVIKFVTGAMPRLEHIDLVISVAHSVEYKVLAKDHGFGSFCSLQRVTASICYTGCWPAEVEEVEAALTNEVNNHPNRPMLSMARLNEHKMATTDLGMLSRQSMRELRFMGQHLYHWSRHKDLICESQEVYASWGQMGNIVPNDTKEVKSFLVQCMETIERAYNWQILRPGSYEIFSDKSWLTQTEQQPIERLFCRVPNDVQHVTERIAANQLAVVIFSTEYPRLTAMWEQLQAEHSLYMKEIQLSVRLTDEQLPLYVELITHNTLELLNTFDEMKRVPRFLHQCYDTMELAFHGRILWRTQLGDEDHRDYAQERQEFWELFKPILSIINVDLDHDVRQVKENIAVKEAVLEKLTVQYPRLAAMLEELKAELSSLPAAEAAGTTDTIANNVTEETEEPVHCLSDQ</sequence>
<dbReference type="Gene3D" id="1.10.8.430">
    <property type="entry name" value="Helical domain of apoptotic protease-activating factors"/>
    <property type="match status" value="1"/>
</dbReference>
<dbReference type="Pfam" id="PF23559">
    <property type="entry name" value="WHD_DRP"/>
    <property type="match status" value="1"/>
</dbReference>
<comment type="similarity">
    <text evidence="1">Belongs to the disease resistance NB-LRR family.</text>
</comment>
<reference evidence="13" key="1">
    <citation type="submission" date="2024-06" db="EMBL/GenBank/DDBJ databases">
        <authorList>
            <person name="Ryan C."/>
        </authorList>
    </citation>
    <scope>NUCLEOTIDE SEQUENCE [LARGE SCALE GENOMIC DNA]</scope>
</reference>
<evidence type="ECO:0000313" key="12">
    <source>
        <dbReference type="EMBL" id="CAL4980113.1"/>
    </source>
</evidence>
<dbReference type="Proteomes" id="UP001497457">
    <property type="component" value="Chromosome 21rd"/>
</dbReference>
<dbReference type="Gene3D" id="1.10.10.10">
    <property type="entry name" value="Winged helix-like DNA-binding domain superfamily/Winged helix DNA-binding domain"/>
    <property type="match status" value="1"/>
</dbReference>
<dbReference type="GO" id="GO:0000166">
    <property type="term" value="F:nucleotide binding"/>
    <property type="evidence" value="ECO:0007669"/>
    <property type="project" value="UniProtKB-KW"/>
</dbReference>
<keyword evidence="3" id="KW-0677">Repeat</keyword>
<dbReference type="InterPro" id="IPR042197">
    <property type="entry name" value="Apaf_helical"/>
</dbReference>
<feature type="coiled-coil region" evidence="7">
    <location>
        <begin position="1201"/>
        <end position="1235"/>
    </location>
</feature>
<evidence type="ECO:0000256" key="4">
    <source>
        <dbReference type="ARBA" id="ARBA00022741"/>
    </source>
</evidence>
<proteinExistence type="inferred from homology"/>